<dbReference type="PANTHER" id="PTHR24320">
    <property type="entry name" value="RETINOL DEHYDROGENASE"/>
    <property type="match status" value="1"/>
</dbReference>
<evidence type="ECO:0000313" key="3">
    <source>
        <dbReference type="EMBL" id="KAB1638041.1"/>
    </source>
</evidence>
<keyword evidence="2" id="KW-0560">Oxidoreductase</keyword>
<dbReference type="SUPFAM" id="SSF51735">
    <property type="entry name" value="NAD(P)-binding Rossmann-fold domains"/>
    <property type="match status" value="1"/>
</dbReference>
<protein>
    <submittedName>
        <fullName evidence="3">SDR family NAD(P)-dependent oxidoreductase</fullName>
    </submittedName>
</protein>
<evidence type="ECO:0000256" key="1">
    <source>
        <dbReference type="ARBA" id="ARBA00006484"/>
    </source>
</evidence>
<dbReference type="Proteomes" id="UP000490386">
    <property type="component" value="Unassembled WGS sequence"/>
</dbReference>
<dbReference type="PANTHER" id="PTHR24320:SF148">
    <property type="entry name" value="NAD(P)-BINDING ROSSMANN-FOLD SUPERFAMILY PROTEIN"/>
    <property type="match status" value="1"/>
</dbReference>
<dbReference type="AlphaFoldDB" id="A0A7J5B252"/>
<dbReference type="GO" id="GO:0016491">
    <property type="term" value="F:oxidoreductase activity"/>
    <property type="evidence" value="ECO:0007669"/>
    <property type="project" value="UniProtKB-KW"/>
</dbReference>
<dbReference type="RefSeq" id="WP_151423145.1">
    <property type="nucleotide sequence ID" value="NZ_WBJX01000002.1"/>
</dbReference>
<proteinExistence type="inferred from homology"/>
<reference evidence="3 4" key="1">
    <citation type="submission" date="2019-09" db="EMBL/GenBank/DDBJ databases">
        <title>Phylogeny of genus Pseudoclavibacter and closely related genus.</title>
        <authorList>
            <person name="Li Y."/>
        </authorList>
    </citation>
    <scope>NUCLEOTIDE SEQUENCE [LARGE SCALE GENOMIC DNA]</scope>
    <source>
        <strain evidence="3 4">THG-MD12</strain>
    </source>
</reference>
<evidence type="ECO:0000313" key="4">
    <source>
        <dbReference type="Proteomes" id="UP000490386"/>
    </source>
</evidence>
<gene>
    <name evidence="3" type="ORF">F8O03_06380</name>
</gene>
<organism evidence="3 4">
    <name type="scientific">Pseudoclavibacter terrae</name>
    <dbReference type="NCBI Taxonomy" id="1530195"/>
    <lineage>
        <taxon>Bacteria</taxon>
        <taxon>Bacillati</taxon>
        <taxon>Actinomycetota</taxon>
        <taxon>Actinomycetes</taxon>
        <taxon>Micrococcales</taxon>
        <taxon>Microbacteriaceae</taxon>
        <taxon>Pseudoclavibacter</taxon>
    </lineage>
</organism>
<evidence type="ECO:0000256" key="2">
    <source>
        <dbReference type="ARBA" id="ARBA00023002"/>
    </source>
</evidence>
<dbReference type="InterPro" id="IPR036291">
    <property type="entry name" value="NAD(P)-bd_dom_sf"/>
</dbReference>
<dbReference type="Gene3D" id="3.40.50.720">
    <property type="entry name" value="NAD(P)-binding Rossmann-like Domain"/>
    <property type="match status" value="1"/>
</dbReference>
<comment type="caution">
    <text evidence="3">The sequence shown here is derived from an EMBL/GenBank/DDBJ whole genome shotgun (WGS) entry which is preliminary data.</text>
</comment>
<sequence>MKTFAITGATQGVGYFAAEELARRGHHVVLLGRSVEKLNRALISITEQVPDASTSRILLDLTSSESIASAATSLSARERLDGVLLNAAHVSPGAHREQDSQGRELTMSTNHLGHFELTAQLMDALLAAKPVLDDETSEKSRVVAVGSLATRIYPFDLEDWQSTHLYEPKRAYAASKHALEMFTFELDRRLQAAGAPVEALVVDPGIPVNGATPARAGVSEPTAWQRFASRLAGPFAHGKHRAAAIAVHALTSDAVAGGDYLGPARTLRGTPVKLDKPATQRDRERATRLWSLSEASTSATFRLSETVS</sequence>
<accession>A0A7J5B252</accession>
<dbReference type="OrthoDB" id="4577644at2"/>
<name>A0A7J5B252_9MICO</name>
<comment type="similarity">
    <text evidence="1">Belongs to the short-chain dehydrogenases/reductases (SDR) family.</text>
</comment>
<dbReference type="InterPro" id="IPR002347">
    <property type="entry name" value="SDR_fam"/>
</dbReference>
<dbReference type="EMBL" id="WBJX01000002">
    <property type="protein sequence ID" value="KAB1638041.1"/>
    <property type="molecule type" value="Genomic_DNA"/>
</dbReference>
<dbReference type="Pfam" id="PF00106">
    <property type="entry name" value="adh_short"/>
    <property type="match status" value="1"/>
</dbReference>
<keyword evidence="4" id="KW-1185">Reference proteome</keyword>